<feature type="region of interest" description="Disordered" evidence="1">
    <location>
        <begin position="275"/>
        <end position="296"/>
    </location>
</feature>
<name>A0A3Q7IVQ5_SOLLC</name>
<evidence type="ECO:0000313" key="2">
    <source>
        <dbReference type="EnsemblPlants" id="Solyc11g042455.1.1"/>
    </source>
</evidence>
<dbReference type="InParanoid" id="A0A3Q7IVQ5"/>
<feature type="region of interest" description="Disordered" evidence="1">
    <location>
        <begin position="227"/>
        <end position="249"/>
    </location>
</feature>
<evidence type="ECO:0000256" key="1">
    <source>
        <dbReference type="SAM" id="MobiDB-lite"/>
    </source>
</evidence>
<evidence type="ECO:0000313" key="3">
    <source>
        <dbReference type="Proteomes" id="UP000004994"/>
    </source>
</evidence>
<dbReference type="EnsemblPlants" id="Solyc11g042455.1.1">
    <property type="protein sequence ID" value="Solyc11g042455.1.1"/>
    <property type="gene ID" value="Solyc11g042455.1"/>
</dbReference>
<dbReference type="OMA" id="RTENDMW"/>
<dbReference type="PANTHER" id="PTHR31973:SF189">
    <property type="entry name" value="TRANSPOSASE, MUDR, PLANT, MULE TRANSPOSASE DOMAIN PROTEIN-RELATED"/>
    <property type="match status" value="1"/>
</dbReference>
<protein>
    <submittedName>
        <fullName evidence="2">Uncharacterized protein</fullName>
    </submittedName>
</protein>
<dbReference type="Proteomes" id="UP000004994">
    <property type="component" value="Chromosome 11"/>
</dbReference>
<keyword evidence="3" id="KW-1185">Reference proteome</keyword>
<sequence>MFKHSCCENAFKNRIVTQEALTHYFKKKLQNNPKYSVNHMRQDLDDNFNLNVSYSKMKRVKRLVLEKLEGTYIDEFNKLEGYAQELRDNSPGTDVIINVSREALEQGKRRFLRMNICIQALKMDGKEVMNRLQKLEEEGRNWNGEFSPYAMELEAYMLIYMHKIQPVRGDKFWKVDPSHAMEPPKIHKLSSQPDGPSKSKKIEKNPTGPSKSKRKIIVDEFEDWQHVEPSSAVADEDGDEHESEDNQTILRPKAISEARTRLQAKKMQIRPTGTRRIDFKGDDNGGSIPTNLPYSPRKLAWKGKEATTLDHLTIEKEKRIGKLKAKRGGKK</sequence>
<dbReference type="PANTHER" id="PTHR31973">
    <property type="entry name" value="POLYPROTEIN, PUTATIVE-RELATED"/>
    <property type="match status" value="1"/>
</dbReference>
<organism evidence="2">
    <name type="scientific">Solanum lycopersicum</name>
    <name type="common">Tomato</name>
    <name type="synonym">Lycopersicon esculentum</name>
    <dbReference type="NCBI Taxonomy" id="4081"/>
    <lineage>
        <taxon>Eukaryota</taxon>
        <taxon>Viridiplantae</taxon>
        <taxon>Streptophyta</taxon>
        <taxon>Embryophyta</taxon>
        <taxon>Tracheophyta</taxon>
        <taxon>Spermatophyta</taxon>
        <taxon>Magnoliopsida</taxon>
        <taxon>eudicotyledons</taxon>
        <taxon>Gunneridae</taxon>
        <taxon>Pentapetalae</taxon>
        <taxon>asterids</taxon>
        <taxon>lamiids</taxon>
        <taxon>Solanales</taxon>
        <taxon>Solanaceae</taxon>
        <taxon>Solanoideae</taxon>
        <taxon>Solaneae</taxon>
        <taxon>Solanum</taxon>
        <taxon>Solanum subgen. Lycopersicon</taxon>
    </lineage>
</organism>
<reference evidence="2" key="1">
    <citation type="journal article" date="2012" name="Nature">
        <title>The tomato genome sequence provides insights into fleshy fruit evolution.</title>
        <authorList>
            <consortium name="Tomato Genome Consortium"/>
        </authorList>
    </citation>
    <scope>NUCLEOTIDE SEQUENCE [LARGE SCALE GENOMIC DNA]</scope>
    <source>
        <strain evidence="2">cv. Heinz 1706</strain>
    </source>
</reference>
<feature type="compositionally biased region" description="Acidic residues" evidence="1">
    <location>
        <begin position="234"/>
        <end position="245"/>
    </location>
</feature>
<dbReference type="AlphaFoldDB" id="A0A3Q7IVQ5"/>
<dbReference type="STRING" id="4081.A0A3Q7IVQ5"/>
<reference evidence="2" key="2">
    <citation type="submission" date="2019-01" db="UniProtKB">
        <authorList>
            <consortium name="EnsemblPlants"/>
        </authorList>
    </citation>
    <scope>IDENTIFICATION</scope>
    <source>
        <strain evidence="2">cv. Heinz 1706</strain>
    </source>
</reference>
<accession>A0A3Q7IVQ5</accession>
<feature type="region of interest" description="Disordered" evidence="1">
    <location>
        <begin position="178"/>
        <end position="215"/>
    </location>
</feature>
<dbReference type="Gramene" id="Solyc11g042455.1.1">
    <property type="protein sequence ID" value="Solyc11g042455.1.1"/>
    <property type="gene ID" value="Solyc11g042455.1"/>
</dbReference>
<proteinExistence type="predicted"/>